<dbReference type="STRING" id="54398.Ga0074115_13142"/>
<dbReference type="PANTHER" id="PTHR46521:SF4">
    <property type="entry name" value="SUCROSE-PHOSPHATASE 2-RELATED"/>
    <property type="match status" value="1"/>
</dbReference>
<dbReference type="InterPro" id="IPR036412">
    <property type="entry name" value="HAD-like_sf"/>
</dbReference>
<dbReference type="OrthoDB" id="9815690at2"/>
<reference evidence="5 6" key="1">
    <citation type="submission" date="2015-11" db="EMBL/GenBank/DDBJ databases">
        <title>The genome of Candidatus Endoriftia persephone in Ridgeia piscesae and population structure of the North Eastern Pacific vestimentiferan symbionts.</title>
        <authorList>
            <person name="Perez M."/>
            <person name="Juniper K.S."/>
        </authorList>
    </citation>
    <scope>NUCLEOTIDE SEQUENCE [LARGE SCALE GENOMIC DNA]</scope>
    <source>
        <strain evidence="4">Ind10</strain>
        <strain evidence="3">Ind11</strain>
    </source>
</reference>
<evidence type="ECO:0000259" key="2">
    <source>
        <dbReference type="Pfam" id="PF05116"/>
    </source>
</evidence>
<comment type="caution">
    <text evidence="3">The sequence shown here is derived from an EMBL/GenBank/DDBJ whole genome shotgun (WGS) entry which is preliminary data.</text>
</comment>
<evidence type="ECO:0000313" key="3">
    <source>
        <dbReference type="EMBL" id="KRT56093.1"/>
    </source>
</evidence>
<dbReference type="InterPro" id="IPR006380">
    <property type="entry name" value="SPP-like_dom"/>
</dbReference>
<name>A0A0T5YZZ0_9GAMM</name>
<dbReference type="SFLD" id="SFLDS00003">
    <property type="entry name" value="Haloacid_Dehalogenase"/>
    <property type="match status" value="1"/>
</dbReference>
<evidence type="ECO:0000313" key="4">
    <source>
        <dbReference type="EMBL" id="KRT58622.1"/>
    </source>
</evidence>
<proteinExistence type="predicted"/>
<dbReference type="InterPro" id="IPR006379">
    <property type="entry name" value="HAD-SF_hydro_IIB"/>
</dbReference>
<dbReference type="PATRIC" id="fig|54398.3.peg.1977"/>
<dbReference type="Proteomes" id="UP000051276">
    <property type="component" value="Unassembled WGS sequence"/>
</dbReference>
<dbReference type="PANTHER" id="PTHR46521">
    <property type="entry name" value="SUCROSE-PHOSPHATASE 2-RELATED"/>
    <property type="match status" value="1"/>
</dbReference>
<dbReference type="RefSeq" id="WP_057955138.1">
    <property type="nucleotide sequence ID" value="NZ_KQ556869.1"/>
</dbReference>
<keyword evidence="1 3" id="KW-0378">Hydrolase</keyword>
<dbReference type="SFLD" id="SFLDG01140">
    <property type="entry name" value="C2.B:_Phosphomannomutase_and_P"/>
    <property type="match status" value="1"/>
</dbReference>
<dbReference type="EMBL" id="LMXI01000306">
    <property type="protein sequence ID" value="KRT58622.1"/>
    <property type="molecule type" value="Genomic_DNA"/>
</dbReference>
<dbReference type="GO" id="GO:0016791">
    <property type="term" value="F:phosphatase activity"/>
    <property type="evidence" value="ECO:0007669"/>
    <property type="project" value="UniProtKB-ARBA"/>
</dbReference>
<gene>
    <name evidence="3" type="ORF">Ga0074115_13142</name>
    <name evidence="4" type="ORF">Ga0076813_13883</name>
</gene>
<dbReference type="EMBL" id="LDXT01000066">
    <property type="protein sequence ID" value="KRT56093.1"/>
    <property type="molecule type" value="Genomic_DNA"/>
</dbReference>
<dbReference type="NCBIfam" id="TIGR01484">
    <property type="entry name" value="HAD-SF-IIB"/>
    <property type="match status" value="1"/>
</dbReference>
<dbReference type="Pfam" id="PF05116">
    <property type="entry name" value="S6PP"/>
    <property type="match status" value="1"/>
</dbReference>
<dbReference type="GO" id="GO:0000287">
    <property type="term" value="F:magnesium ion binding"/>
    <property type="evidence" value="ECO:0007669"/>
    <property type="project" value="UniProtKB-ARBA"/>
</dbReference>
<organism evidence="3 6">
    <name type="scientific">endosymbiont of Ridgeia piscesae</name>
    <dbReference type="NCBI Taxonomy" id="54398"/>
    <lineage>
        <taxon>Bacteria</taxon>
        <taxon>Pseudomonadati</taxon>
        <taxon>Pseudomonadota</taxon>
        <taxon>Gammaproteobacteria</taxon>
        <taxon>sulfur-oxidizing symbionts</taxon>
    </lineage>
</organism>
<dbReference type="InterPro" id="IPR023214">
    <property type="entry name" value="HAD_sf"/>
</dbReference>
<sequence>MTTPLLLCTDLDRTLLPNGVEPESPDARWRFTHLVEQPEVILVFVSGRDRRLVQEAIKNYLLPRPDFVISNVGSTIYDLRQGAWQLWSHWQEEIAPDWNGLDHQALRLLLSDLDNLRLQEHSKQNRYKLSYYLPLHLEHQSLVKKIEARFQQYGVAANLILSVDEPAGVGLLDILPRRASKLHAVEFLQDYLGIPRHQTLFAGDSGNDLPVLASPIPSVLVANAMPSVVEDAIAASRVNGTLPALYLASGGLFGMNGNYSAGILEGVAHFHPELQPLIEGVESHL</sequence>
<dbReference type="Proteomes" id="UP000051634">
    <property type="component" value="Unassembled WGS sequence"/>
</dbReference>
<evidence type="ECO:0000256" key="1">
    <source>
        <dbReference type="ARBA" id="ARBA00022801"/>
    </source>
</evidence>
<dbReference type="AlphaFoldDB" id="A0A0T5YZZ0"/>
<dbReference type="InterPro" id="IPR051518">
    <property type="entry name" value="Sucrose_Phosphatase"/>
</dbReference>
<dbReference type="SUPFAM" id="SSF56784">
    <property type="entry name" value="HAD-like"/>
    <property type="match status" value="1"/>
</dbReference>
<evidence type="ECO:0000313" key="5">
    <source>
        <dbReference type="Proteomes" id="UP000051276"/>
    </source>
</evidence>
<dbReference type="Gene3D" id="3.90.1070.10">
    <property type="match status" value="1"/>
</dbReference>
<keyword evidence="6" id="KW-1185">Reference proteome</keyword>
<protein>
    <submittedName>
        <fullName evidence="3">HAD-superfamily hydrolase, subfamily IIB</fullName>
    </submittedName>
</protein>
<accession>A0A0T5YZZ0</accession>
<feature type="domain" description="Sucrose phosphatase-like" evidence="2">
    <location>
        <begin position="4"/>
        <end position="271"/>
    </location>
</feature>
<dbReference type="SFLD" id="SFLDG01141">
    <property type="entry name" value="C2.B.1:_Sucrose_Phosphatase_Li"/>
    <property type="match status" value="1"/>
</dbReference>
<dbReference type="Gene3D" id="3.40.50.1000">
    <property type="entry name" value="HAD superfamily/HAD-like"/>
    <property type="match status" value="1"/>
</dbReference>
<evidence type="ECO:0000313" key="6">
    <source>
        <dbReference type="Proteomes" id="UP000051634"/>
    </source>
</evidence>